<reference evidence="2 3" key="1">
    <citation type="submission" date="2019-03" db="EMBL/GenBank/DDBJ databases">
        <title>Genomic Encyclopedia of Type Strains, Phase IV (KMG-IV): sequencing the most valuable type-strain genomes for metagenomic binning, comparative biology and taxonomic classification.</title>
        <authorList>
            <person name="Goeker M."/>
        </authorList>
    </citation>
    <scope>NUCLEOTIDE SEQUENCE [LARGE SCALE GENOMIC DNA]</scope>
    <source>
        <strain evidence="2 3">DSM 13054</strain>
    </source>
</reference>
<name>A0A4R2JIQ6_9THEO</name>
<evidence type="ECO:0000313" key="3">
    <source>
        <dbReference type="Proteomes" id="UP000294886"/>
    </source>
</evidence>
<feature type="transmembrane region" description="Helical" evidence="1">
    <location>
        <begin position="115"/>
        <end position="133"/>
    </location>
</feature>
<dbReference type="Proteomes" id="UP000294886">
    <property type="component" value="Unassembled WGS sequence"/>
</dbReference>
<evidence type="ECO:0000256" key="1">
    <source>
        <dbReference type="SAM" id="Phobius"/>
    </source>
</evidence>
<gene>
    <name evidence="2" type="ORF">EV203_1552</name>
</gene>
<evidence type="ECO:0000313" key="2">
    <source>
        <dbReference type="EMBL" id="TCO54015.1"/>
    </source>
</evidence>
<feature type="transmembrane region" description="Helical" evidence="1">
    <location>
        <begin position="75"/>
        <end position="108"/>
    </location>
</feature>
<keyword evidence="1" id="KW-0812">Transmembrane</keyword>
<proteinExistence type="predicted"/>
<organism evidence="2 3">
    <name type="scientific">Caldanaerobacter subterraneus</name>
    <dbReference type="NCBI Taxonomy" id="911092"/>
    <lineage>
        <taxon>Bacteria</taxon>
        <taxon>Bacillati</taxon>
        <taxon>Bacillota</taxon>
        <taxon>Clostridia</taxon>
        <taxon>Thermoanaerobacterales</taxon>
        <taxon>Thermoanaerobacteraceae</taxon>
        <taxon>Caldanaerobacter</taxon>
    </lineage>
</organism>
<comment type="caution">
    <text evidence="2">The sequence shown here is derived from an EMBL/GenBank/DDBJ whole genome shotgun (WGS) entry which is preliminary data.</text>
</comment>
<feature type="transmembrane region" description="Helical" evidence="1">
    <location>
        <begin position="12"/>
        <end position="30"/>
    </location>
</feature>
<sequence length="134" mass="15505">MKHIPPEAKIIISFFVFFFLSLNILAYIFIKEIAYQGAKNVQILPAFISFLMFQVTFFILGSFSDDSISDVASFLYSIIISVIMYHFFITYPIWLVVIMLSIYITILLEIRTFQLLSIFGLIVYSIILTILTFA</sequence>
<feature type="transmembrane region" description="Helical" evidence="1">
    <location>
        <begin position="42"/>
        <end position="63"/>
    </location>
</feature>
<protein>
    <submittedName>
        <fullName evidence="2">Uncharacterized protein</fullName>
    </submittedName>
</protein>
<dbReference type="AlphaFoldDB" id="A0A4R2JIQ6"/>
<keyword evidence="1" id="KW-1133">Transmembrane helix</keyword>
<dbReference type="EMBL" id="SLWU01000055">
    <property type="protein sequence ID" value="TCO54015.1"/>
    <property type="molecule type" value="Genomic_DNA"/>
</dbReference>
<accession>A0A4R2JIQ6</accession>
<keyword evidence="1" id="KW-0472">Membrane</keyword>